<evidence type="ECO:0000313" key="7">
    <source>
        <dbReference type="EMBL" id="RAQ95860.1"/>
    </source>
</evidence>
<keyword evidence="2 3" id="KW-0786">Thiamine pyrophosphate</keyword>
<evidence type="ECO:0000256" key="3">
    <source>
        <dbReference type="RuleBase" id="RU362132"/>
    </source>
</evidence>
<dbReference type="GO" id="GO:0009099">
    <property type="term" value="P:L-valine biosynthetic process"/>
    <property type="evidence" value="ECO:0007669"/>
    <property type="project" value="TreeGrafter"/>
</dbReference>
<name>A0A328VJA7_9CHLR</name>
<dbReference type="CDD" id="cd07035">
    <property type="entry name" value="TPP_PYR_POX_like"/>
    <property type="match status" value="1"/>
</dbReference>
<dbReference type="GO" id="GO:0050660">
    <property type="term" value="F:flavin adenine dinucleotide binding"/>
    <property type="evidence" value="ECO:0007669"/>
    <property type="project" value="TreeGrafter"/>
</dbReference>
<dbReference type="AlphaFoldDB" id="A0A328VJA7"/>
<dbReference type="PANTHER" id="PTHR18968:SF9">
    <property type="entry name" value="3D-(3,5_4)-TRIHYDROXYCYCLOHEXANE-1,2-DIONE HYDROLASE"/>
    <property type="match status" value="1"/>
</dbReference>
<dbReference type="SUPFAM" id="SSF52467">
    <property type="entry name" value="DHS-like NAD/FAD-binding domain"/>
    <property type="match status" value="1"/>
</dbReference>
<dbReference type="InterPro" id="IPR011766">
    <property type="entry name" value="TPP_enzyme_TPP-bd"/>
</dbReference>
<dbReference type="SUPFAM" id="SSF52518">
    <property type="entry name" value="Thiamin diphosphate-binding fold (THDP-binding)"/>
    <property type="match status" value="2"/>
</dbReference>
<gene>
    <name evidence="7" type="ORF">A4R35_09955</name>
</gene>
<reference evidence="7 8" key="1">
    <citation type="submission" date="2016-08" db="EMBL/GenBank/DDBJ databases">
        <title>Analysis of Carbohydrate Active Enzymes in Thermogemmatispora T81 Reveals Carbohydrate Degradation Ability.</title>
        <authorList>
            <person name="Tomazini A."/>
            <person name="Lal S."/>
            <person name="Stott M."/>
            <person name="Henrissat B."/>
            <person name="Polikarpov I."/>
            <person name="Sparling R."/>
            <person name="Levin D.B."/>
        </authorList>
    </citation>
    <scope>NUCLEOTIDE SEQUENCE [LARGE SCALE GENOMIC DNA]</scope>
    <source>
        <strain evidence="7 8">T81</strain>
    </source>
</reference>
<dbReference type="PANTHER" id="PTHR18968">
    <property type="entry name" value="THIAMINE PYROPHOSPHATE ENZYMES"/>
    <property type="match status" value="1"/>
</dbReference>
<keyword evidence="8" id="KW-1185">Reference proteome</keyword>
<proteinExistence type="inferred from homology"/>
<dbReference type="GO" id="GO:0003984">
    <property type="term" value="F:acetolactate synthase activity"/>
    <property type="evidence" value="ECO:0007669"/>
    <property type="project" value="TreeGrafter"/>
</dbReference>
<protein>
    <submittedName>
        <fullName evidence="7">3D-(3,5/4)-trihydroxycyclohexane-1,2-dione acylhydrolase (Decyclizing)</fullName>
    </submittedName>
</protein>
<keyword evidence="7" id="KW-0378">Hydrolase</keyword>
<dbReference type="InterPro" id="IPR029061">
    <property type="entry name" value="THDP-binding"/>
</dbReference>
<dbReference type="InterPro" id="IPR012000">
    <property type="entry name" value="Thiamin_PyroP_enz_cen_dom"/>
</dbReference>
<accession>A0A328VJA7</accession>
<dbReference type="PROSITE" id="PS00187">
    <property type="entry name" value="TPP_ENZYMES"/>
    <property type="match status" value="1"/>
</dbReference>
<dbReference type="RefSeq" id="WP_112428958.1">
    <property type="nucleotide sequence ID" value="NZ_MCIF01000002.1"/>
</dbReference>
<dbReference type="GO" id="GO:0019310">
    <property type="term" value="P:inositol catabolic process"/>
    <property type="evidence" value="ECO:0007669"/>
    <property type="project" value="InterPro"/>
</dbReference>
<feature type="domain" description="Thiamine pyrophosphate enzyme TPP-binding" evidence="5">
    <location>
        <begin position="418"/>
        <end position="580"/>
    </location>
</feature>
<dbReference type="InterPro" id="IPR000399">
    <property type="entry name" value="TPP-bd_CS"/>
</dbReference>
<dbReference type="NCBIfam" id="TIGR04377">
    <property type="entry name" value="myo_inos_iolD"/>
    <property type="match status" value="1"/>
</dbReference>
<evidence type="ECO:0000259" key="6">
    <source>
        <dbReference type="Pfam" id="PF02776"/>
    </source>
</evidence>
<evidence type="ECO:0000256" key="1">
    <source>
        <dbReference type="ARBA" id="ARBA00007812"/>
    </source>
</evidence>
<evidence type="ECO:0000259" key="4">
    <source>
        <dbReference type="Pfam" id="PF00205"/>
    </source>
</evidence>
<dbReference type="Gene3D" id="3.40.50.1220">
    <property type="entry name" value="TPP-binding domain"/>
    <property type="match status" value="1"/>
</dbReference>
<dbReference type="GO" id="GO:0000287">
    <property type="term" value="F:magnesium ion binding"/>
    <property type="evidence" value="ECO:0007669"/>
    <property type="project" value="InterPro"/>
</dbReference>
<dbReference type="Pfam" id="PF00205">
    <property type="entry name" value="TPP_enzyme_M"/>
    <property type="match status" value="1"/>
</dbReference>
<evidence type="ECO:0000259" key="5">
    <source>
        <dbReference type="Pfam" id="PF02775"/>
    </source>
</evidence>
<sequence length="631" mass="69428">MSKQGTRRLTVAQALILFLRQQYVERDGHEQPFFAGCFGIFGHGNVAGIGQALQQMPSFRYYQARNEQAMVHIAAAYARVKNRLQTFACTSSIGPGATNMVTGAALATINRLPVLLLPGDIFARRNVAPVLQQLECEHTQDISVNDCFKPVSRYWDRITRPEQLLTALPEAMRVLTSPTETGAVTLALPQDVQTEAYDYPEAFFRKRIWHIPRPRPDRQALEQAAVSIRKSQRPLIVAGGGVIYAEACQALAHFAEQTGIPVSETMAGKGSLHFAHPLNVGPIGVNGSLAANRLARDADLIIGIGTRYSDFTTSSKTAFQDPHVLFININVCDFDAAKHAALSLVGDALVTLQELQQQLQGYEVDPRYRRFAEELHVAWEQEISRCIAQHHEPLPSQAELIGVLNQRSSPESIIVSAAGSLPGELQKLWRTSHSKQFHVEYGYSCMGYEIAGGLGVKMAAPERDVYVLVGDGSYLMMNSEIVTSLQEGYKLIIILFDNAGFKSIGALSRALGQGGFGTRYVYPQQGILPGDETGEGVVTLPVDLAANARSLGAEVIVCHSYSDFAAALEGAGHTDRTTLILVATDRYVTVPDYESWWDVPVAEVSEMAQVQEARRIWESKRKQERYFFGGE</sequence>
<dbReference type="InterPro" id="IPR030817">
    <property type="entry name" value="Myo_inos_IolD"/>
</dbReference>
<dbReference type="EMBL" id="MCIF01000002">
    <property type="protein sequence ID" value="RAQ95860.1"/>
    <property type="molecule type" value="Genomic_DNA"/>
</dbReference>
<dbReference type="InterPro" id="IPR029035">
    <property type="entry name" value="DHS-like_NAD/FAD-binding_dom"/>
</dbReference>
<evidence type="ECO:0000256" key="2">
    <source>
        <dbReference type="ARBA" id="ARBA00023052"/>
    </source>
</evidence>
<comment type="caution">
    <text evidence="7">The sequence shown here is derived from an EMBL/GenBank/DDBJ whole genome shotgun (WGS) entry which is preliminary data.</text>
</comment>
<feature type="domain" description="Thiamine pyrophosphate enzyme N-terminal TPP-binding" evidence="6">
    <location>
        <begin position="37"/>
        <end position="129"/>
    </location>
</feature>
<feature type="domain" description="Thiamine pyrophosphate enzyme central" evidence="4">
    <location>
        <begin position="221"/>
        <end position="355"/>
    </location>
</feature>
<organism evidence="7 8">
    <name type="scientific">Thermogemmatispora tikiterensis</name>
    <dbReference type="NCBI Taxonomy" id="1825093"/>
    <lineage>
        <taxon>Bacteria</taxon>
        <taxon>Bacillati</taxon>
        <taxon>Chloroflexota</taxon>
        <taxon>Ktedonobacteria</taxon>
        <taxon>Thermogemmatisporales</taxon>
        <taxon>Thermogemmatisporaceae</taxon>
        <taxon>Thermogemmatispora</taxon>
    </lineage>
</organism>
<dbReference type="InterPro" id="IPR012001">
    <property type="entry name" value="Thiamin_PyroP_enz_TPP-bd_dom"/>
</dbReference>
<dbReference type="InterPro" id="IPR045229">
    <property type="entry name" value="TPP_enz"/>
</dbReference>
<dbReference type="Gene3D" id="3.40.50.970">
    <property type="match status" value="2"/>
</dbReference>
<dbReference type="OrthoDB" id="4494979at2"/>
<dbReference type="Pfam" id="PF02776">
    <property type="entry name" value="TPP_enzyme_N"/>
    <property type="match status" value="1"/>
</dbReference>
<dbReference type="GO" id="GO:0030976">
    <property type="term" value="F:thiamine pyrophosphate binding"/>
    <property type="evidence" value="ECO:0007669"/>
    <property type="project" value="InterPro"/>
</dbReference>
<dbReference type="GO" id="GO:0005948">
    <property type="term" value="C:acetolactate synthase complex"/>
    <property type="evidence" value="ECO:0007669"/>
    <property type="project" value="TreeGrafter"/>
</dbReference>
<evidence type="ECO:0000313" key="8">
    <source>
        <dbReference type="Proteomes" id="UP000248706"/>
    </source>
</evidence>
<dbReference type="GO" id="GO:0016823">
    <property type="term" value="F:hydrolase activity, acting on acid carbon-carbon bonds, in ketonic substances"/>
    <property type="evidence" value="ECO:0007669"/>
    <property type="project" value="InterPro"/>
</dbReference>
<dbReference type="Proteomes" id="UP000248706">
    <property type="component" value="Unassembled WGS sequence"/>
</dbReference>
<comment type="similarity">
    <text evidence="1 3">Belongs to the TPP enzyme family.</text>
</comment>
<dbReference type="GO" id="GO:0009097">
    <property type="term" value="P:isoleucine biosynthetic process"/>
    <property type="evidence" value="ECO:0007669"/>
    <property type="project" value="TreeGrafter"/>
</dbReference>
<dbReference type="Pfam" id="PF02775">
    <property type="entry name" value="TPP_enzyme_C"/>
    <property type="match status" value="1"/>
</dbReference>